<dbReference type="PROSITE" id="PS00486">
    <property type="entry name" value="DNA_MISMATCH_REPAIR_2"/>
    <property type="match status" value="1"/>
</dbReference>
<feature type="domain" description="DNA mismatch repair proteins mutS family" evidence="13">
    <location>
        <begin position="796"/>
        <end position="812"/>
    </location>
</feature>
<dbReference type="Proteomes" id="UP000256328">
    <property type="component" value="Unassembled WGS sequence"/>
</dbReference>
<protein>
    <recommendedName>
        <fullName evidence="10">DNA mismatch repair protein MSH5</fullName>
    </recommendedName>
    <alternativeName>
        <fullName evidence="11">MutS protein homolog 5</fullName>
    </alternativeName>
</protein>
<proteinExistence type="inferred from homology"/>
<evidence type="ECO:0000256" key="12">
    <source>
        <dbReference type="SAM" id="MobiDB-lite"/>
    </source>
</evidence>
<dbReference type="GO" id="GO:0051026">
    <property type="term" value="P:chiasma assembly"/>
    <property type="evidence" value="ECO:0007669"/>
    <property type="project" value="TreeGrafter"/>
</dbReference>
<dbReference type="FunFam" id="3.40.50.300:FF:001067">
    <property type="entry name" value="DNA mismatch repair protein MSH5"/>
    <property type="match status" value="1"/>
</dbReference>
<evidence type="ECO:0000256" key="7">
    <source>
        <dbReference type="ARBA" id="ARBA00023125"/>
    </source>
</evidence>
<dbReference type="InterPro" id="IPR027417">
    <property type="entry name" value="P-loop_NTPase"/>
</dbReference>
<evidence type="ECO:0000256" key="2">
    <source>
        <dbReference type="ARBA" id="ARBA00004286"/>
    </source>
</evidence>
<dbReference type="Pfam" id="PF05192">
    <property type="entry name" value="MutS_III"/>
    <property type="match status" value="1"/>
</dbReference>
<dbReference type="GO" id="GO:0005634">
    <property type="term" value="C:nucleus"/>
    <property type="evidence" value="ECO:0007669"/>
    <property type="project" value="UniProtKB-SubCell"/>
</dbReference>
<dbReference type="SMART" id="SM00534">
    <property type="entry name" value="MUTSac"/>
    <property type="match status" value="1"/>
</dbReference>
<organism evidence="14 15">
    <name type="scientific">Coleophoma crateriformis</name>
    <dbReference type="NCBI Taxonomy" id="565419"/>
    <lineage>
        <taxon>Eukaryota</taxon>
        <taxon>Fungi</taxon>
        <taxon>Dikarya</taxon>
        <taxon>Ascomycota</taxon>
        <taxon>Pezizomycotina</taxon>
        <taxon>Leotiomycetes</taxon>
        <taxon>Helotiales</taxon>
        <taxon>Dermateaceae</taxon>
        <taxon>Coleophoma</taxon>
    </lineage>
</organism>
<dbReference type="Gene3D" id="1.10.1420.10">
    <property type="match status" value="1"/>
</dbReference>
<evidence type="ECO:0000256" key="1">
    <source>
        <dbReference type="ARBA" id="ARBA00004123"/>
    </source>
</evidence>
<evidence type="ECO:0000256" key="3">
    <source>
        <dbReference type="ARBA" id="ARBA00006271"/>
    </source>
</evidence>
<dbReference type="InterPro" id="IPR007696">
    <property type="entry name" value="DNA_mismatch_repair_MutS_core"/>
</dbReference>
<dbReference type="GO" id="GO:0005524">
    <property type="term" value="F:ATP binding"/>
    <property type="evidence" value="ECO:0007669"/>
    <property type="project" value="UniProtKB-KW"/>
</dbReference>
<comment type="caution">
    <text evidence="14">The sequence shown here is derived from an EMBL/GenBank/DDBJ whole genome shotgun (WGS) entry which is preliminary data.</text>
</comment>
<sequence>MAWKRPETRGSASTLGKPSSSRPRATTPAQSSSRSRHSSVRSNQRAISSPALPQISQRSRLSLREAVTNSRNAPASDVDRDAPGWEEEEADILAREEYDSVNEIVMAIDVQKRDAFGCAYYIAREEKLFLMQDSNLATMEIIATLNLHVQPTIVLIRKNSGELEAYLRRDAREIDRGEDDNGIFGLYELQTCASSDFSYELGEQTLVNLDIFTADERSIHFLTPNDCLNGIGGDDVQGANGLQGSLLKLAGCVDLESRITIGCAGAILSYLARRKAAEFLPHDEAAQGVFRVKNIEMFTLPDIMFVNTDTLASLQIIGAERHPNSYMQGPDTSATGSKESLSVFGLFYHLAHTPQGKLRLRQIFLRPSTDLAVLQERFQTIGIFLRPENTEILKTISKCLRRIQDIRSIMIRLRRGFGSTKGPGYQGGHWATLQQFSAKVIIIRETLQAMTSRVSLPIIEKFLEAVQPNILYNIGRSIEETIDFEMSREQHRPAVLQGVDAKLDDCKRAYDGLGSLLRVVAQRVLEGIPEWAHKYIQNCIFYPQLGFLTVVSIDNTTGTAHYRGEGLEDDVWERYFLSNDVGYFKNRQMRDLDNHYGDIYGEICDREIEIIHSLAVKILDHEDMLVLTSVICGELDSLLALALGAQKYNYTQPQMTSANVIRIEGGRHPLQELTVPSYVANDCYLLGGSGEDGSNNEATDQWLGSNSTPEFAEGPSMLIMTGPNYSGKSVYLKQVALIVYMAHIGSFVPALRATVGLTDRILTRITTRESVSRNQSAFMIDLQQVALATSLATRRSLIVVDEFGKGTNAADGAGLACGLFEYFLGLGPCRPKVLGATHFHEIFENGFMPERPSLSFAHMEVHVDKDVSAVEDQITFLYNFVSGRSSSSYGICCAALNGIDDAVIQRAHKLILSAARGEDLVSICAEVSRQELRILERAERVGRAFLEQEIPQSDDKTQSTFDVRVMLQEVLSSQ</sequence>
<dbReference type="InterPro" id="IPR036187">
    <property type="entry name" value="DNA_mismatch_repair_MutS_sf"/>
</dbReference>
<evidence type="ECO:0000256" key="11">
    <source>
        <dbReference type="ARBA" id="ARBA00077470"/>
    </source>
</evidence>
<comment type="subcellular location">
    <subcellularLocation>
        <location evidence="2">Chromosome</location>
    </subcellularLocation>
    <subcellularLocation>
        <location evidence="1">Nucleus</location>
    </subcellularLocation>
</comment>
<gene>
    <name evidence="14" type="ORF">BP5796_08036</name>
</gene>
<name>A0A3D8RD97_9HELO</name>
<keyword evidence="6" id="KW-0067">ATP-binding</keyword>
<dbReference type="GO" id="GO:0005694">
    <property type="term" value="C:chromosome"/>
    <property type="evidence" value="ECO:0007669"/>
    <property type="project" value="UniProtKB-SubCell"/>
</dbReference>
<feature type="compositionally biased region" description="Polar residues" evidence="12">
    <location>
        <begin position="10"/>
        <end position="30"/>
    </location>
</feature>
<evidence type="ECO:0000256" key="4">
    <source>
        <dbReference type="ARBA" id="ARBA00022454"/>
    </source>
</evidence>
<evidence type="ECO:0000256" key="8">
    <source>
        <dbReference type="ARBA" id="ARBA00023242"/>
    </source>
</evidence>
<dbReference type="GO" id="GO:0006298">
    <property type="term" value="P:mismatch repair"/>
    <property type="evidence" value="ECO:0007669"/>
    <property type="project" value="InterPro"/>
</dbReference>
<evidence type="ECO:0000256" key="9">
    <source>
        <dbReference type="ARBA" id="ARBA00023254"/>
    </source>
</evidence>
<dbReference type="GO" id="GO:0030983">
    <property type="term" value="F:mismatched DNA binding"/>
    <property type="evidence" value="ECO:0007669"/>
    <property type="project" value="InterPro"/>
</dbReference>
<dbReference type="Pfam" id="PF00488">
    <property type="entry name" value="MutS_V"/>
    <property type="match status" value="1"/>
</dbReference>
<evidence type="ECO:0000313" key="14">
    <source>
        <dbReference type="EMBL" id="RDW72002.1"/>
    </source>
</evidence>
<dbReference type="InterPro" id="IPR045076">
    <property type="entry name" value="MutS"/>
</dbReference>
<reference evidence="14 15" key="1">
    <citation type="journal article" date="2018" name="IMA Fungus">
        <title>IMA Genome-F 9: Draft genome sequence of Annulohypoxylon stygium, Aspergillus mulundensis, Berkeleyomyces basicola (syn. Thielaviopsis basicola), Ceratocystis smalleyi, two Cercospora beticola strains, Coleophoma cylindrospora, Fusarium fracticaudum, Phialophora cf. hyalina, and Morchella septimelata.</title>
        <authorList>
            <person name="Wingfield B.D."/>
            <person name="Bills G.F."/>
            <person name="Dong Y."/>
            <person name="Huang W."/>
            <person name="Nel W.J."/>
            <person name="Swalarsk-Parry B.S."/>
            <person name="Vaghefi N."/>
            <person name="Wilken P.M."/>
            <person name="An Z."/>
            <person name="de Beer Z.W."/>
            <person name="De Vos L."/>
            <person name="Chen L."/>
            <person name="Duong T.A."/>
            <person name="Gao Y."/>
            <person name="Hammerbacher A."/>
            <person name="Kikkert J.R."/>
            <person name="Li Y."/>
            <person name="Li H."/>
            <person name="Li K."/>
            <person name="Li Q."/>
            <person name="Liu X."/>
            <person name="Ma X."/>
            <person name="Naidoo K."/>
            <person name="Pethybridge S.J."/>
            <person name="Sun J."/>
            <person name="Steenkamp E.T."/>
            <person name="van der Nest M.A."/>
            <person name="van Wyk S."/>
            <person name="Wingfield M.J."/>
            <person name="Xiong C."/>
            <person name="Yue Q."/>
            <person name="Zhang X."/>
        </authorList>
    </citation>
    <scope>NUCLEOTIDE SEQUENCE [LARGE SCALE GENOMIC DNA]</scope>
    <source>
        <strain evidence="14 15">BP5796</strain>
    </source>
</reference>
<dbReference type="EMBL" id="PDLN01000011">
    <property type="protein sequence ID" value="RDW72002.1"/>
    <property type="molecule type" value="Genomic_DNA"/>
</dbReference>
<feature type="region of interest" description="Disordered" evidence="12">
    <location>
        <begin position="1"/>
        <end position="85"/>
    </location>
</feature>
<accession>A0A3D8RD97</accession>
<dbReference type="CDD" id="cd03281">
    <property type="entry name" value="ABC_MSH5_euk"/>
    <property type="match status" value="1"/>
</dbReference>
<dbReference type="InterPro" id="IPR000432">
    <property type="entry name" value="DNA_mismatch_repair_MutS_C"/>
</dbReference>
<dbReference type="OrthoDB" id="29596at2759"/>
<dbReference type="Gene3D" id="3.40.50.300">
    <property type="entry name" value="P-loop containing nucleotide triphosphate hydrolases"/>
    <property type="match status" value="1"/>
</dbReference>
<dbReference type="GO" id="GO:0140664">
    <property type="term" value="F:ATP-dependent DNA damage sensor activity"/>
    <property type="evidence" value="ECO:0007669"/>
    <property type="project" value="InterPro"/>
</dbReference>
<evidence type="ECO:0000313" key="15">
    <source>
        <dbReference type="Proteomes" id="UP000256328"/>
    </source>
</evidence>
<keyword evidence="4" id="KW-0158">Chromosome</keyword>
<dbReference type="SUPFAM" id="SSF48334">
    <property type="entry name" value="DNA repair protein MutS, domain III"/>
    <property type="match status" value="1"/>
</dbReference>
<comment type="similarity">
    <text evidence="3">Belongs to the DNA mismatch repair MutS family.</text>
</comment>
<evidence type="ECO:0000256" key="6">
    <source>
        <dbReference type="ARBA" id="ARBA00022840"/>
    </source>
</evidence>
<dbReference type="SUPFAM" id="SSF52540">
    <property type="entry name" value="P-loop containing nucleoside triphosphate hydrolases"/>
    <property type="match status" value="1"/>
</dbReference>
<evidence type="ECO:0000256" key="10">
    <source>
        <dbReference type="ARBA" id="ARBA00073549"/>
    </source>
</evidence>
<evidence type="ECO:0000256" key="5">
    <source>
        <dbReference type="ARBA" id="ARBA00022741"/>
    </source>
</evidence>
<dbReference type="PANTHER" id="PTHR11361">
    <property type="entry name" value="DNA MISMATCH REPAIR PROTEIN MUTS FAMILY MEMBER"/>
    <property type="match status" value="1"/>
</dbReference>
<dbReference type="PANTHER" id="PTHR11361:SF20">
    <property type="entry name" value="MUTS PROTEIN HOMOLOG 5"/>
    <property type="match status" value="1"/>
</dbReference>
<keyword evidence="7" id="KW-0238">DNA-binding</keyword>
<keyword evidence="9" id="KW-0469">Meiosis</keyword>
<keyword evidence="8" id="KW-0539">Nucleus</keyword>
<keyword evidence="5" id="KW-0547">Nucleotide-binding</keyword>
<dbReference type="AlphaFoldDB" id="A0A3D8RD97"/>
<keyword evidence="15" id="KW-1185">Reference proteome</keyword>
<dbReference type="SMART" id="SM00533">
    <property type="entry name" value="MUTSd"/>
    <property type="match status" value="1"/>
</dbReference>
<evidence type="ECO:0000259" key="13">
    <source>
        <dbReference type="PROSITE" id="PS00486"/>
    </source>
</evidence>